<evidence type="ECO:0000313" key="2">
    <source>
        <dbReference type="Proteomes" id="UP000501780"/>
    </source>
</evidence>
<organism evidence="1 2">
    <name type="scientific">Bacteroides faecium</name>
    <dbReference type="NCBI Taxonomy" id="2715212"/>
    <lineage>
        <taxon>Bacteria</taxon>
        <taxon>Pseudomonadati</taxon>
        <taxon>Bacteroidota</taxon>
        <taxon>Bacteroidia</taxon>
        <taxon>Bacteroidales</taxon>
        <taxon>Bacteroidaceae</taxon>
        <taxon>Bacteroides</taxon>
    </lineage>
</organism>
<dbReference type="RefSeq" id="WP_167966215.1">
    <property type="nucleotide sequence ID" value="NZ_CP050831.1"/>
</dbReference>
<gene>
    <name evidence="1" type="ORF">BacF7301_22135</name>
</gene>
<sequence length="201" mass="24053">MIPDRLKEEFNSLKNLFDESKEQIEKNVVRVESYKGEFYEITPYSYQRTGFKQGTIVKNTTTLKSTNNLFTYSFNAENKIIEIREGCELKGQFYYTFLFYEKELMKAIRYNNSKRIINVRYYLYGSNSKIEKMYSIGSRGSKEETYFYEDNFLQKIVIKQFDRNEVEQATLQHSFNYKPNGELNSITLTTELYSETIYQEK</sequence>
<dbReference type="AlphaFoldDB" id="A0A6H0KTD8"/>
<reference evidence="1 2" key="1">
    <citation type="submission" date="2020-03" db="EMBL/GenBank/DDBJ databases">
        <title>Genomic analysis of Bacteroides faecium CBA7301.</title>
        <authorList>
            <person name="Kim J."/>
            <person name="Roh S.W."/>
        </authorList>
    </citation>
    <scope>NUCLEOTIDE SEQUENCE [LARGE SCALE GENOMIC DNA]</scope>
    <source>
        <strain evidence="1 2">CBA7301</strain>
    </source>
</reference>
<keyword evidence="2" id="KW-1185">Reference proteome</keyword>
<name>A0A6H0KTD8_9BACE</name>
<protein>
    <submittedName>
        <fullName evidence="1">Uncharacterized protein</fullName>
    </submittedName>
</protein>
<proteinExistence type="predicted"/>
<dbReference type="EMBL" id="CP050831">
    <property type="protein sequence ID" value="QIU96680.1"/>
    <property type="molecule type" value="Genomic_DNA"/>
</dbReference>
<dbReference type="KEGG" id="bfc:BacF7301_22135"/>
<evidence type="ECO:0000313" key="1">
    <source>
        <dbReference type="EMBL" id="QIU96680.1"/>
    </source>
</evidence>
<accession>A0A6H0KTD8</accession>
<dbReference type="Proteomes" id="UP000501780">
    <property type="component" value="Chromosome"/>
</dbReference>